<dbReference type="Pfam" id="PF19026">
    <property type="entry name" value="UBA_HYPK"/>
    <property type="match status" value="1"/>
</dbReference>
<dbReference type="AlphaFoldDB" id="A0A1Y1UJP7"/>
<name>A0A1Y1UJP7_9TREE</name>
<dbReference type="GeneID" id="33557074"/>
<evidence type="ECO:0000259" key="1">
    <source>
        <dbReference type="Pfam" id="PF19026"/>
    </source>
</evidence>
<evidence type="ECO:0000313" key="2">
    <source>
        <dbReference type="EMBL" id="ORX38290.1"/>
    </source>
</evidence>
<dbReference type="Proteomes" id="UP000193218">
    <property type="component" value="Unassembled WGS sequence"/>
</dbReference>
<protein>
    <recommendedName>
        <fullName evidence="1">Nascent polypeptide-associated complex subunit alpha-like UBA domain-containing protein</fullName>
    </recommendedName>
</protein>
<dbReference type="InParanoid" id="A0A1Y1UJP7"/>
<organism evidence="2 3">
    <name type="scientific">Kockovaella imperatae</name>
    <dbReference type="NCBI Taxonomy" id="4999"/>
    <lineage>
        <taxon>Eukaryota</taxon>
        <taxon>Fungi</taxon>
        <taxon>Dikarya</taxon>
        <taxon>Basidiomycota</taxon>
        <taxon>Agaricomycotina</taxon>
        <taxon>Tremellomycetes</taxon>
        <taxon>Tremellales</taxon>
        <taxon>Cuniculitremaceae</taxon>
        <taxon>Kockovaella</taxon>
    </lineage>
</organism>
<proteinExistence type="predicted"/>
<dbReference type="EMBL" id="NBSH01000004">
    <property type="protein sequence ID" value="ORX38290.1"/>
    <property type="molecule type" value="Genomic_DNA"/>
</dbReference>
<comment type="caution">
    <text evidence="2">The sequence shown here is derived from an EMBL/GenBank/DDBJ whole genome shotgun (WGS) entry which is preliminary data.</text>
</comment>
<dbReference type="RefSeq" id="XP_021872212.1">
    <property type="nucleotide sequence ID" value="XM_022015266.1"/>
</dbReference>
<gene>
    <name evidence="2" type="ORF">BD324DRAFT_620289</name>
</gene>
<sequence>MAASSSTGRVPQGEVIIDFADGGSFIKNKLDDAVLTLERRRLEREEQGKAQKAMEALKVGSGEGTVGSTAGEPKSSDVDFVVAQVGCSRAEAETALREEKDMVKALIRLVKPRQRARSVDGGAEPSKAS</sequence>
<evidence type="ECO:0000313" key="3">
    <source>
        <dbReference type="Proteomes" id="UP000193218"/>
    </source>
</evidence>
<keyword evidence="3" id="KW-1185">Reference proteome</keyword>
<dbReference type="CDD" id="cd14278">
    <property type="entry name" value="UBA_NAC_like"/>
    <property type="match status" value="1"/>
</dbReference>
<accession>A0A1Y1UJP7</accession>
<dbReference type="Gene3D" id="1.10.8.10">
    <property type="entry name" value="DNA helicase RuvA subunit, C-terminal domain"/>
    <property type="match status" value="1"/>
</dbReference>
<reference evidence="2 3" key="1">
    <citation type="submission" date="2017-03" db="EMBL/GenBank/DDBJ databases">
        <title>Widespread Adenine N6-methylation of Active Genes in Fungi.</title>
        <authorList>
            <consortium name="DOE Joint Genome Institute"/>
            <person name="Mondo S.J."/>
            <person name="Dannebaum R.O."/>
            <person name="Kuo R.C."/>
            <person name="Louie K.B."/>
            <person name="Bewick A.J."/>
            <person name="Labutti K."/>
            <person name="Haridas S."/>
            <person name="Kuo A."/>
            <person name="Salamov A."/>
            <person name="Ahrendt S.R."/>
            <person name="Lau R."/>
            <person name="Bowen B.P."/>
            <person name="Lipzen A."/>
            <person name="Sullivan W."/>
            <person name="Andreopoulos W.B."/>
            <person name="Clum A."/>
            <person name="Lindquist E."/>
            <person name="Daum C."/>
            <person name="Northen T.R."/>
            <person name="Ramamoorthy G."/>
            <person name="Schmitz R.J."/>
            <person name="Gryganskyi A."/>
            <person name="Culley D."/>
            <person name="Magnuson J."/>
            <person name="James T.Y."/>
            <person name="O'Malley M.A."/>
            <person name="Stajich J.E."/>
            <person name="Spatafora J.W."/>
            <person name="Visel A."/>
            <person name="Grigoriev I.V."/>
        </authorList>
    </citation>
    <scope>NUCLEOTIDE SEQUENCE [LARGE SCALE GENOMIC DNA]</scope>
    <source>
        <strain evidence="2 3">NRRL Y-17943</strain>
    </source>
</reference>
<feature type="domain" description="Nascent polypeptide-associated complex subunit alpha-like UBA" evidence="1">
    <location>
        <begin position="74"/>
        <end position="110"/>
    </location>
</feature>
<dbReference type="InterPro" id="IPR044034">
    <property type="entry name" value="NAC-like_UBA"/>
</dbReference>
<dbReference type="OrthoDB" id="285219at2759"/>